<dbReference type="EMBL" id="BMYP01000004">
    <property type="protein sequence ID" value="GHD72158.1"/>
    <property type="molecule type" value="Genomic_DNA"/>
</dbReference>
<dbReference type="InterPro" id="IPR052344">
    <property type="entry name" value="Transposase-related"/>
</dbReference>
<dbReference type="PANTHER" id="PTHR33678">
    <property type="entry name" value="BLL1576 PROTEIN"/>
    <property type="match status" value="1"/>
</dbReference>
<feature type="domain" description="Transposase IS66 central" evidence="1">
    <location>
        <begin position="22"/>
        <end position="100"/>
    </location>
</feature>
<comment type="caution">
    <text evidence="2">The sequence shown here is derived from an EMBL/GenBank/DDBJ whole genome shotgun (WGS) entry which is preliminary data.</text>
</comment>
<organism evidence="2 3">
    <name type="scientific">Vogesella fluminis</name>
    <dbReference type="NCBI Taxonomy" id="1069161"/>
    <lineage>
        <taxon>Bacteria</taxon>
        <taxon>Pseudomonadati</taxon>
        <taxon>Pseudomonadota</taxon>
        <taxon>Betaproteobacteria</taxon>
        <taxon>Neisseriales</taxon>
        <taxon>Chromobacteriaceae</taxon>
        <taxon>Vogesella</taxon>
    </lineage>
</organism>
<evidence type="ECO:0000313" key="2">
    <source>
        <dbReference type="EMBL" id="GHD72158.1"/>
    </source>
</evidence>
<dbReference type="InterPro" id="IPR004291">
    <property type="entry name" value="Transposase_IS66_central"/>
</dbReference>
<proteinExistence type="predicted"/>
<dbReference type="Proteomes" id="UP000662678">
    <property type="component" value="Unassembled WGS sequence"/>
</dbReference>
<keyword evidence="3" id="KW-1185">Reference proteome</keyword>
<evidence type="ECO:0000259" key="1">
    <source>
        <dbReference type="Pfam" id="PF03050"/>
    </source>
</evidence>
<dbReference type="PANTHER" id="PTHR33678:SF1">
    <property type="entry name" value="BLL1576 PROTEIN"/>
    <property type="match status" value="1"/>
</dbReference>
<evidence type="ECO:0000313" key="3">
    <source>
        <dbReference type="Proteomes" id="UP000662678"/>
    </source>
</evidence>
<accession>A0ABQ3H775</accession>
<protein>
    <recommendedName>
        <fullName evidence="1">Transposase IS66 central domain-containing protein</fullName>
    </recommendedName>
</protein>
<reference evidence="3" key="1">
    <citation type="journal article" date="2019" name="Int. J. Syst. Evol. Microbiol.">
        <title>The Global Catalogue of Microorganisms (GCM) 10K type strain sequencing project: providing services to taxonomists for standard genome sequencing and annotation.</title>
        <authorList>
            <consortium name="The Broad Institute Genomics Platform"/>
            <consortium name="The Broad Institute Genome Sequencing Center for Infectious Disease"/>
            <person name="Wu L."/>
            <person name="Ma J."/>
        </authorList>
    </citation>
    <scope>NUCLEOTIDE SEQUENCE [LARGE SCALE GENOMIC DNA]</scope>
    <source>
        <strain evidence="3">KCTC 23713</strain>
    </source>
</reference>
<gene>
    <name evidence="2" type="ORF">GCM10011419_05030</name>
</gene>
<dbReference type="Pfam" id="PF03050">
    <property type="entry name" value="DDE_Tnp_IS66"/>
    <property type="match status" value="1"/>
</dbReference>
<sequence>MFLHLLDKNCRNSSAPFVCAGQAQPELQSLHDWLVALRPGVANGSGLGKAIDYTLRRWPAFARHAETGDLPIDNNPVENAIRPIAVGKKNWLFTGSDRAAAIQSLLTTAKLNGLEPLA</sequence>
<name>A0ABQ3H775_9NEIS</name>